<feature type="region of interest" description="Disordered" evidence="1">
    <location>
        <begin position="158"/>
        <end position="177"/>
    </location>
</feature>
<keyword evidence="3" id="KW-1185">Reference proteome</keyword>
<proteinExistence type="predicted"/>
<dbReference type="EMBL" id="CP020372">
    <property type="protein sequence ID" value="AUB85615.1"/>
    <property type="molecule type" value="Genomic_DNA"/>
</dbReference>
<organism evidence="2 3">
    <name type="scientific">Candidatus Thiodictyon syntrophicum</name>
    <dbReference type="NCBI Taxonomy" id="1166950"/>
    <lineage>
        <taxon>Bacteria</taxon>
        <taxon>Pseudomonadati</taxon>
        <taxon>Pseudomonadota</taxon>
        <taxon>Gammaproteobacteria</taxon>
        <taxon>Chromatiales</taxon>
        <taxon>Chromatiaceae</taxon>
        <taxon>Thiodictyon</taxon>
    </lineage>
</organism>
<keyword evidence="2" id="KW-0614">Plasmid</keyword>
<dbReference type="InterPro" id="IPR014894">
    <property type="entry name" value="DcrB/EagT6"/>
</dbReference>
<evidence type="ECO:0000313" key="2">
    <source>
        <dbReference type="EMBL" id="AUB85615.1"/>
    </source>
</evidence>
<evidence type="ECO:0008006" key="4">
    <source>
        <dbReference type="Google" id="ProtNLM"/>
    </source>
</evidence>
<accession>A0A2K8UJB0</accession>
<dbReference type="Proteomes" id="UP000232638">
    <property type="component" value="Plasmid pTs485"/>
</dbReference>
<dbReference type="AlphaFoldDB" id="A0A2K8UJB0"/>
<reference evidence="2 3" key="1">
    <citation type="submission" date="2017-03" db="EMBL/GenBank/DDBJ databases">
        <title>Complete genome sequence of Candidatus 'Thiodictyon syntrophicum' sp. nov. strain Cad16T, a photolithoautotroph purple sulfur bacterium isolated from an alpine meromictic lake.</title>
        <authorList>
            <person name="Luedin S.M."/>
            <person name="Pothier J.F."/>
            <person name="Danza F."/>
            <person name="Storelli N."/>
            <person name="Wittwer M."/>
            <person name="Tonolla M."/>
        </authorList>
    </citation>
    <scope>NUCLEOTIDE SEQUENCE [LARGE SCALE GENOMIC DNA]</scope>
    <source>
        <strain evidence="2 3">Cad16T</strain>
        <plasmid evidence="3">Plasmid pts485</plasmid>
    </source>
</reference>
<evidence type="ECO:0000256" key="1">
    <source>
        <dbReference type="SAM" id="MobiDB-lite"/>
    </source>
</evidence>
<sequence length="177" mass="19390">MRCAGSLNCACGNRPMPTYLGAGFAIDLPDDAIDVSVYAFAFPQGRPFTPTLVIRSERHGTPRPLADYVDGQVALLKGATPGFEVLRRRAGRWHDRAALDLLVESGEPGARLRQRLVYVDSAGQPQHLWCLTATDTADSFESNEALFNRAILSFVPRSADPPTSRESAFDLGQRQDQ</sequence>
<dbReference type="InterPro" id="IPR016123">
    <property type="entry name" value="Mog1/PsbP_a/b/a-sand"/>
</dbReference>
<dbReference type="Pfam" id="PF08786">
    <property type="entry name" value="DcrB"/>
    <property type="match status" value="1"/>
</dbReference>
<name>A0A2K8UJB0_9GAMM</name>
<dbReference type="SUPFAM" id="SSF55724">
    <property type="entry name" value="Mog1p/PsbP-like"/>
    <property type="match status" value="1"/>
</dbReference>
<dbReference type="Gene3D" id="3.40.1000.10">
    <property type="entry name" value="Mog1/PsbP, alpha/beta/alpha sandwich"/>
    <property type="match status" value="1"/>
</dbReference>
<gene>
    <name evidence="2" type="ORF">THSYN_32450</name>
</gene>
<evidence type="ECO:0000313" key="3">
    <source>
        <dbReference type="Proteomes" id="UP000232638"/>
    </source>
</evidence>
<protein>
    <recommendedName>
        <fullName evidence="4">DUF1795 domain-containing protein</fullName>
    </recommendedName>
</protein>
<dbReference type="KEGG" id="tsy:THSYN_32450"/>
<geneLocation type="plasmid" evidence="3">
    <name>pts485</name>
</geneLocation>